<evidence type="ECO:0000256" key="8">
    <source>
        <dbReference type="ARBA" id="ARBA00023167"/>
    </source>
</evidence>
<dbReference type="PANTHER" id="PTHR43099">
    <property type="entry name" value="UPF0053 PROTEIN YRKA"/>
    <property type="match status" value="1"/>
</dbReference>
<dbReference type="Proteomes" id="UP000006565">
    <property type="component" value="Chromosome"/>
</dbReference>
<dbReference type="Pfam" id="PF00571">
    <property type="entry name" value="CBS"/>
    <property type="match status" value="1"/>
</dbReference>
<evidence type="ECO:0000256" key="3">
    <source>
        <dbReference type="ARBA" id="ARBA00022692"/>
    </source>
</evidence>
<evidence type="ECO:0000256" key="1">
    <source>
        <dbReference type="ARBA" id="ARBA00004651"/>
    </source>
</evidence>
<dbReference type="GO" id="GO:0009086">
    <property type="term" value="P:methionine biosynthetic process"/>
    <property type="evidence" value="ECO:0007669"/>
    <property type="project" value="UniProtKB-KW"/>
</dbReference>
<feature type="domain" description="CNNM transmembrane" evidence="12">
    <location>
        <begin position="1"/>
        <end position="200"/>
    </location>
</feature>
<keyword evidence="4" id="KW-0677">Repeat</keyword>
<name>E1RJM4_METP4</name>
<dbReference type="EMBL" id="CP002117">
    <property type="protein sequence ID" value="ADN35671.1"/>
    <property type="molecule type" value="Genomic_DNA"/>
</dbReference>
<dbReference type="Pfam" id="PF01595">
    <property type="entry name" value="CNNM"/>
    <property type="match status" value="1"/>
</dbReference>
<dbReference type="InterPro" id="IPR002550">
    <property type="entry name" value="CNNM"/>
</dbReference>
<dbReference type="InterPro" id="IPR000644">
    <property type="entry name" value="CBS_dom"/>
</dbReference>
<dbReference type="RefSeq" id="WP_013328849.1">
    <property type="nucleotide sequence ID" value="NC_014507.1"/>
</dbReference>
<dbReference type="PANTHER" id="PTHR43099:SF5">
    <property type="entry name" value="HLYC_CORC FAMILY TRANSPORTER"/>
    <property type="match status" value="1"/>
</dbReference>
<evidence type="ECO:0000256" key="2">
    <source>
        <dbReference type="ARBA" id="ARBA00022475"/>
    </source>
</evidence>
<evidence type="ECO:0000259" key="11">
    <source>
        <dbReference type="PROSITE" id="PS51371"/>
    </source>
</evidence>
<evidence type="ECO:0008006" key="15">
    <source>
        <dbReference type="Google" id="ProtNLM"/>
    </source>
</evidence>
<dbReference type="eggNOG" id="arCOG00626">
    <property type="taxonomic scope" value="Archaea"/>
</dbReference>
<keyword evidence="2" id="KW-1003">Cell membrane</keyword>
<protein>
    <recommendedName>
        <fullName evidence="15">CBS domain containing protein</fullName>
    </recommendedName>
</protein>
<evidence type="ECO:0000256" key="6">
    <source>
        <dbReference type="ARBA" id="ARBA00023122"/>
    </source>
</evidence>
<proteinExistence type="predicted"/>
<dbReference type="GeneID" id="9743361"/>
<dbReference type="SUPFAM" id="SSF56176">
    <property type="entry name" value="FAD-binding/transporter-associated domain-like"/>
    <property type="match status" value="1"/>
</dbReference>
<comment type="subcellular location">
    <subcellularLocation>
        <location evidence="1">Cell membrane</location>
        <topology evidence="1">Multi-pass membrane protein</topology>
    </subcellularLocation>
</comment>
<dbReference type="GO" id="GO:0005886">
    <property type="term" value="C:plasma membrane"/>
    <property type="evidence" value="ECO:0007669"/>
    <property type="project" value="UniProtKB-SubCell"/>
</dbReference>
<dbReference type="SMART" id="SM01091">
    <property type="entry name" value="CorC_HlyC"/>
    <property type="match status" value="1"/>
</dbReference>
<evidence type="ECO:0000313" key="13">
    <source>
        <dbReference type="EMBL" id="ADN35671.1"/>
    </source>
</evidence>
<dbReference type="Pfam" id="PF03471">
    <property type="entry name" value="CorC_HlyC"/>
    <property type="match status" value="1"/>
</dbReference>
<keyword evidence="7 10" id="KW-0472">Membrane</keyword>
<evidence type="ECO:0000313" key="14">
    <source>
        <dbReference type="Proteomes" id="UP000006565"/>
    </source>
</evidence>
<dbReference type="InterPro" id="IPR036318">
    <property type="entry name" value="FAD-bd_PCMH-like_sf"/>
</dbReference>
<keyword evidence="5 10" id="KW-1133">Transmembrane helix</keyword>
<evidence type="ECO:0000256" key="9">
    <source>
        <dbReference type="PROSITE-ProRule" id="PRU00703"/>
    </source>
</evidence>
<dbReference type="InterPro" id="IPR046342">
    <property type="entry name" value="CBS_dom_sf"/>
</dbReference>
<feature type="transmembrane region" description="Helical" evidence="10">
    <location>
        <begin position="6"/>
        <end position="28"/>
    </location>
</feature>
<gene>
    <name evidence="13" type="ordered locus">Mpet_0903</name>
</gene>
<feature type="domain" description="CBS" evidence="11">
    <location>
        <begin position="283"/>
        <end position="339"/>
    </location>
</feature>
<evidence type="ECO:0000256" key="5">
    <source>
        <dbReference type="ARBA" id="ARBA00022989"/>
    </source>
</evidence>
<reference evidence="13 14" key="1">
    <citation type="journal article" date="2010" name="Stand. Genomic Sci.">
        <title>Complete genome sequence of Methanoplanus petrolearius type strain (SEBR 4847).</title>
        <authorList>
            <person name="Brambilla E."/>
            <person name="Djao O.D."/>
            <person name="Daligault H."/>
            <person name="Lapidus A."/>
            <person name="Lucas S."/>
            <person name="Hammon N."/>
            <person name="Nolan M."/>
            <person name="Tice H."/>
            <person name="Cheng J.F."/>
            <person name="Han C."/>
            <person name="Tapia R."/>
            <person name="Goodwin L."/>
            <person name="Pitluck S."/>
            <person name="Liolios K."/>
            <person name="Ivanova N."/>
            <person name="Mavromatis K."/>
            <person name="Mikhailova N."/>
            <person name="Pati A."/>
            <person name="Chen A."/>
            <person name="Palaniappan K."/>
            <person name="Land M."/>
            <person name="Hauser L."/>
            <person name="Chang Y.J."/>
            <person name="Jeffries C.D."/>
            <person name="Rohde M."/>
            <person name="Spring S."/>
            <person name="Sikorski J."/>
            <person name="Goker M."/>
            <person name="Woyke T."/>
            <person name="Bristow J."/>
            <person name="Eisen J.A."/>
            <person name="Markowitz V."/>
            <person name="Hugenholtz P."/>
            <person name="Kyrpides N.C."/>
            <person name="Klenk H.P."/>
        </authorList>
    </citation>
    <scope>NUCLEOTIDE SEQUENCE [LARGE SCALE GENOMIC DNA]</scope>
    <source>
        <strain evidence="14">DSM 11571 / OCM 486 / SEBR 4847</strain>
    </source>
</reference>
<organism evidence="13 14">
    <name type="scientific">Methanolacinia petrolearia (strain DSM 11571 / OCM 486 / SEBR 4847)</name>
    <name type="common">Methanoplanus petrolearius</name>
    <dbReference type="NCBI Taxonomy" id="679926"/>
    <lineage>
        <taxon>Archaea</taxon>
        <taxon>Methanobacteriati</taxon>
        <taxon>Methanobacteriota</taxon>
        <taxon>Stenosarchaea group</taxon>
        <taxon>Methanomicrobia</taxon>
        <taxon>Methanomicrobiales</taxon>
        <taxon>Methanomicrobiaceae</taxon>
        <taxon>Methanolacinia</taxon>
    </lineage>
</organism>
<keyword evidence="14" id="KW-1185">Reference proteome</keyword>
<keyword evidence="8" id="KW-0486">Methionine biosynthesis</keyword>
<dbReference type="OrthoDB" id="53218at2157"/>
<dbReference type="KEGG" id="mpi:Mpet_0903"/>
<dbReference type="HOGENOM" id="CLU_015237_4_0_2"/>
<dbReference type="InterPro" id="IPR005170">
    <property type="entry name" value="Transptr-assoc_dom"/>
</dbReference>
<dbReference type="InterPro" id="IPR016169">
    <property type="entry name" value="FAD-bd_PCMH_sub2"/>
</dbReference>
<evidence type="ECO:0000259" key="12">
    <source>
        <dbReference type="PROSITE" id="PS51846"/>
    </source>
</evidence>
<feature type="transmembrane region" description="Helical" evidence="10">
    <location>
        <begin position="102"/>
        <end position="124"/>
    </location>
</feature>
<dbReference type="PROSITE" id="PS51846">
    <property type="entry name" value="CNNM"/>
    <property type="match status" value="1"/>
</dbReference>
<accession>E1RJM4</accession>
<sequence length="434" mass="47016">MSWLVEIVIIILLIGLNGLFAMSEFAIVSARKTRLLRRSESGDKRASAALELAEDPTNFLSTIQIGITLVGIFAGAFGGITLAAELSDFFTDYPTLAPYSEALSITLVVLAITYLTLVFGELVPKRIALNNAEDIASKVAKPMRILSKAAAPLVFILSFSTKAVTKLLRVKESPGPAVTEDDVRIMLEEGTKAGVFEKAEQHMVECVFDLGDRTVESLMTHRSGIVALNLEDPDEENLLKMKEAGHLNFPAYEGDLDNIVGVVSVKNVLAVMADHGRPDIRAAVTEPLFVPETLHVLQLIECFREAGFHVALATDEYGDISGLVTLHDILEAIVGAVREPGQPAEEPFVQREDGSWLVDGMARIDAVKKILPLDKLPGEEGGNYDTVAGLVMYVLQRVPAEGDHFVEGGFKFEVVDMDGNRVDKVIVSKAGEGS</sequence>
<dbReference type="Gene3D" id="3.30.465.10">
    <property type="match status" value="1"/>
</dbReference>
<dbReference type="InterPro" id="IPR051676">
    <property type="entry name" value="UPF0053_domain"/>
</dbReference>
<evidence type="ECO:0000256" key="4">
    <source>
        <dbReference type="ARBA" id="ARBA00022737"/>
    </source>
</evidence>
<dbReference type="SUPFAM" id="SSF54631">
    <property type="entry name" value="CBS-domain pair"/>
    <property type="match status" value="1"/>
</dbReference>
<keyword evidence="3 10" id="KW-0812">Transmembrane</keyword>
<dbReference type="GO" id="GO:0050660">
    <property type="term" value="F:flavin adenine dinucleotide binding"/>
    <property type="evidence" value="ECO:0007669"/>
    <property type="project" value="InterPro"/>
</dbReference>
<evidence type="ECO:0000256" key="10">
    <source>
        <dbReference type="SAM" id="Phobius"/>
    </source>
</evidence>
<evidence type="ECO:0000256" key="7">
    <source>
        <dbReference type="ARBA" id="ARBA00023136"/>
    </source>
</evidence>
<dbReference type="InterPro" id="IPR044751">
    <property type="entry name" value="Ion_transp-like_CBS"/>
</dbReference>
<keyword evidence="6 9" id="KW-0129">CBS domain</keyword>
<feature type="transmembrane region" description="Helical" evidence="10">
    <location>
        <begin position="59"/>
        <end position="82"/>
    </location>
</feature>
<dbReference type="STRING" id="679926.Mpet_0903"/>
<dbReference type="PROSITE" id="PS51371">
    <property type="entry name" value="CBS"/>
    <property type="match status" value="2"/>
</dbReference>
<dbReference type="Gene3D" id="3.10.580.10">
    <property type="entry name" value="CBS-domain"/>
    <property type="match status" value="1"/>
</dbReference>
<keyword evidence="8" id="KW-0028">Amino-acid biosynthesis</keyword>
<dbReference type="AlphaFoldDB" id="E1RJM4"/>
<feature type="domain" description="CBS" evidence="11">
    <location>
        <begin position="219"/>
        <end position="280"/>
    </location>
</feature>
<feature type="transmembrane region" description="Helical" evidence="10">
    <location>
        <begin position="145"/>
        <end position="164"/>
    </location>
</feature>
<dbReference type="CDD" id="cd04590">
    <property type="entry name" value="CBS_pair_CorC_HlyC_assoc"/>
    <property type="match status" value="1"/>
</dbReference>